<dbReference type="SUPFAM" id="SSF51905">
    <property type="entry name" value="FAD/NAD(P)-binding domain"/>
    <property type="match status" value="1"/>
</dbReference>
<dbReference type="InterPro" id="IPR003953">
    <property type="entry name" value="FAD-dep_OxRdtase_2_FAD-bd"/>
</dbReference>
<evidence type="ECO:0000256" key="3">
    <source>
        <dbReference type="ARBA" id="ARBA00022827"/>
    </source>
</evidence>
<dbReference type="GO" id="GO:0008202">
    <property type="term" value="P:steroid metabolic process"/>
    <property type="evidence" value="ECO:0007669"/>
    <property type="project" value="UniProtKB-ARBA"/>
</dbReference>
<accession>W9XZV3</accession>
<dbReference type="InterPro" id="IPR036188">
    <property type="entry name" value="FAD/NAD-bd_sf"/>
</dbReference>
<dbReference type="Gene3D" id="3.50.50.60">
    <property type="entry name" value="FAD/NAD(P)-binding domain"/>
    <property type="match status" value="2"/>
</dbReference>
<dbReference type="Pfam" id="PF00890">
    <property type="entry name" value="FAD_binding_2"/>
    <property type="match status" value="1"/>
</dbReference>
<dbReference type="AlphaFoldDB" id="W9XZV3"/>
<dbReference type="InterPro" id="IPR027477">
    <property type="entry name" value="Succ_DH/fumarate_Rdtase_cat_sf"/>
</dbReference>
<name>W9XZV3_9EURO</name>
<keyword evidence="4" id="KW-0560">Oxidoreductase</keyword>
<dbReference type="PANTHER" id="PTHR43400">
    <property type="entry name" value="FUMARATE REDUCTASE"/>
    <property type="match status" value="1"/>
</dbReference>
<sequence length="603" mass="65302">MAVPSLHLGRPVGALGPRTIQVSTRTRLSQPVSIRRFQTTAQRRDDGNTYDVVVVGSGCSGLTAAAVAAKYGLKTLVVEKSRFFGGTTAYSGGGAWIPANKHQPEVGITDDSFEKADGYLKRVLGDLYDQTKVHQFLRQGPKMVEWMEANTEMKFKPVPLPDYQETIPGASAARTILTKEYDGSPLGRRLLNDVRYTLEGYHVFGSLQVDPAEIPVLTNAFGSLSNFIASSSKVFRYAWDVIRFGKGAYMANGNALVGRLLKTCSGEGVTLWKESPASKLITNDKKEVVGIVINRSNGGPTTINVKKGVVLAGGGFSRSEEDARKVFPHEWSAAPKHNVGDGKNMAQAVGGYLPPPNPNNGIFAPISLHKVKDGPIRRFPHFSTDRTKPGAIIVAPNGRRFGNEAEPYQEFVKKLHQLNISKAYLIADRTFLRKYGMGLALAAPMPVRHLIRDGYLIEAPSIRELAQKIEVPAEELEKTVAAMNEYAKTGVDPEFHRGETIYDKFYGDPSTGLPNSSLGYCVRAPFYALPLYPGNVSSTYGIATNENAQVVDAKNQPIPGLYAVGCDSNSVMRGEYPGGGSSIGPGMTFGYVAGHQLAGKALE</sequence>
<dbReference type="HOGENOM" id="CLU_011398_4_2_1"/>
<keyword evidence="3" id="KW-0274">FAD</keyword>
<dbReference type="Gene3D" id="3.90.700.10">
    <property type="entry name" value="Succinate dehydrogenase/fumarate reductase flavoprotein, catalytic domain"/>
    <property type="match status" value="1"/>
</dbReference>
<dbReference type="OrthoDB" id="7777654at2759"/>
<comment type="caution">
    <text evidence="6">The sequence shown here is derived from an EMBL/GenBank/DDBJ whole genome shotgun (WGS) entry which is preliminary data.</text>
</comment>
<evidence type="ECO:0000259" key="5">
    <source>
        <dbReference type="Pfam" id="PF00890"/>
    </source>
</evidence>
<evidence type="ECO:0000256" key="1">
    <source>
        <dbReference type="ARBA" id="ARBA00001974"/>
    </source>
</evidence>
<dbReference type="RefSeq" id="XP_007734998.1">
    <property type="nucleotide sequence ID" value="XM_007736808.1"/>
</dbReference>
<comment type="cofactor">
    <cofactor evidence="1">
        <name>FAD</name>
        <dbReference type="ChEBI" id="CHEBI:57692"/>
    </cofactor>
</comment>
<dbReference type="eggNOG" id="KOG2404">
    <property type="taxonomic scope" value="Eukaryota"/>
</dbReference>
<evidence type="ECO:0000256" key="4">
    <source>
        <dbReference type="ARBA" id="ARBA00023002"/>
    </source>
</evidence>
<dbReference type="GeneID" id="19170798"/>
<dbReference type="InterPro" id="IPR050315">
    <property type="entry name" value="FAD-oxidoreductase_2"/>
</dbReference>
<keyword evidence="2" id="KW-0285">Flavoprotein</keyword>
<dbReference type="PRINTS" id="PR00411">
    <property type="entry name" value="PNDRDTASEI"/>
</dbReference>
<dbReference type="PANTHER" id="PTHR43400:SF10">
    <property type="entry name" value="3-OXOSTEROID 1-DEHYDROGENASE"/>
    <property type="match status" value="1"/>
</dbReference>
<evidence type="ECO:0000313" key="6">
    <source>
        <dbReference type="EMBL" id="EXJ82875.1"/>
    </source>
</evidence>
<reference evidence="6 7" key="1">
    <citation type="submission" date="2013-03" db="EMBL/GenBank/DDBJ databases">
        <title>The Genome Sequence of Capronia epimyces CBS 606.96.</title>
        <authorList>
            <consortium name="The Broad Institute Genomics Platform"/>
            <person name="Cuomo C."/>
            <person name="de Hoog S."/>
            <person name="Gorbushina A."/>
            <person name="Walker B."/>
            <person name="Young S.K."/>
            <person name="Zeng Q."/>
            <person name="Gargeya S."/>
            <person name="Fitzgerald M."/>
            <person name="Haas B."/>
            <person name="Abouelleil A."/>
            <person name="Allen A.W."/>
            <person name="Alvarado L."/>
            <person name="Arachchi H.M."/>
            <person name="Berlin A.M."/>
            <person name="Chapman S.B."/>
            <person name="Gainer-Dewar J."/>
            <person name="Goldberg J."/>
            <person name="Griggs A."/>
            <person name="Gujja S."/>
            <person name="Hansen M."/>
            <person name="Howarth C."/>
            <person name="Imamovic A."/>
            <person name="Ireland A."/>
            <person name="Larimer J."/>
            <person name="McCowan C."/>
            <person name="Murphy C."/>
            <person name="Pearson M."/>
            <person name="Poon T.W."/>
            <person name="Priest M."/>
            <person name="Roberts A."/>
            <person name="Saif S."/>
            <person name="Shea T."/>
            <person name="Sisk P."/>
            <person name="Sykes S."/>
            <person name="Wortman J."/>
            <person name="Nusbaum C."/>
            <person name="Birren B."/>
        </authorList>
    </citation>
    <scope>NUCLEOTIDE SEQUENCE [LARGE SCALE GENOMIC DNA]</scope>
    <source>
        <strain evidence="6 7">CBS 606.96</strain>
    </source>
</reference>
<proteinExistence type="predicted"/>
<dbReference type="EMBL" id="AMGY01000005">
    <property type="protein sequence ID" value="EXJ82875.1"/>
    <property type="molecule type" value="Genomic_DNA"/>
</dbReference>
<gene>
    <name evidence="6" type="ORF">A1O3_06691</name>
</gene>
<organism evidence="6 7">
    <name type="scientific">Capronia epimyces CBS 606.96</name>
    <dbReference type="NCBI Taxonomy" id="1182542"/>
    <lineage>
        <taxon>Eukaryota</taxon>
        <taxon>Fungi</taxon>
        <taxon>Dikarya</taxon>
        <taxon>Ascomycota</taxon>
        <taxon>Pezizomycotina</taxon>
        <taxon>Eurotiomycetes</taxon>
        <taxon>Chaetothyriomycetidae</taxon>
        <taxon>Chaetothyriales</taxon>
        <taxon>Herpotrichiellaceae</taxon>
        <taxon>Capronia</taxon>
    </lineage>
</organism>
<dbReference type="SUPFAM" id="SSF56425">
    <property type="entry name" value="Succinate dehydrogenase/fumarate reductase flavoprotein, catalytic domain"/>
    <property type="match status" value="1"/>
</dbReference>
<evidence type="ECO:0000256" key="2">
    <source>
        <dbReference type="ARBA" id="ARBA00022630"/>
    </source>
</evidence>
<feature type="domain" description="FAD-dependent oxidoreductase 2 FAD-binding" evidence="5">
    <location>
        <begin position="51"/>
        <end position="583"/>
    </location>
</feature>
<dbReference type="STRING" id="1182542.W9XZV3"/>
<dbReference type="GO" id="GO:0016491">
    <property type="term" value="F:oxidoreductase activity"/>
    <property type="evidence" value="ECO:0007669"/>
    <property type="project" value="UniProtKB-KW"/>
</dbReference>
<dbReference type="Proteomes" id="UP000019478">
    <property type="component" value="Unassembled WGS sequence"/>
</dbReference>
<protein>
    <recommendedName>
        <fullName evidence="5">FAD-dependent oxidoreductase 2 FAD-binding domain-containing protein</fullName>
    </recommendedName>
</protein>
<evidence type="ECO:0000313" key="7">
    <source>
        <dbReference type="Proteomes" id="UP000019478"/>
    </source>
</evidence>
<keyword evidence="7" id="KW-1185">Reference proteome</keyword>